<comment type="cofactor">
    <cofactor evidence="1 3">
        <name>a divalent metal cation</name>
        <dbReference type="ChEBI" id="CHEBI:60240"/>
    </cofactor>
</comment>
<dbReference type="HAMAP" id="MF_00528">
    <property type="entry name" value="Maf"/>
    <property type="match status" value="1"/>
</dbReference>
<dbReference type="GO" id="GO:0005737">
    <property type="term" value="C:cytoplasm"/>
    <property type="evidence" value="ECO:0007669"/>
    <property type="project" value="UniProtKB-SubCell"/>
</dbReference>
<keyword evidence="3" id="KW-0963">Cytoplasm</keyword>
<dbReference type="GO" id="GO:0009117">
    <property type="term" value="P:nucleotide metabolic process"/>
    <property type="evidence" value="ECO:0007669"/>
    <property type="project" value="UniProtKB-KW"/>
</dbReference>
<accession>A0A1F6A6X2</accession>
<evidence type="ECO:0000256" key="2">
    <source>
        <dbReference type="ARBA" id="ARBA00022801"/>
    </source>
</evidence>
<feature type="active site" description="Proton acceptor" evidence="3">
    <location>
        <position position="90"/>
    </location>
</feature>
<reference evidence="4 5" key="1">
    <citation type="journal article" date="2016" name="Nat. Commun.">
        <title>Thousands of microbial genomes shed light on interconnected biogeochemical processes in an aquifer system.</title>
        <authorList>
            <person name="Anantharaman K."/>
            <person name="Brown C.T."/>
            <person name="Hug L.A."/>
            <person name="Sharon I."/>
            <person name="Castelle C.J."/>
            <person name="Probst A.J."/>
            <person name="Thomas B.C."/>
            <person name="Singh A."/>
            <person name="Wilkins M.J."/>
            <person name="Karaoz U."/>
            <person name="Brodie E.L."/>
            <person name="Williams K.H."/>
            <person name="Hubbard S.S."/>
            <person name="Banfield J.F."/>
        </authorList>
    </citation>
    <scope>NUCLEOTIDE SEQUENCE [LARGE SCALE GENOMIC DNA]</scope>
</reference>
<comment type="subcellular location">
    <subcellularLocation>
        <location evidence="3">Cytoplasm</location>
    </subcellularLocation>
</comment>
<dbReference type="EC" id="3.6.1.9" evidence="3"/>
<dbReference type="Pfam" id="PF02545">
    <property type="entry name" value="Maf"/>
    <property type="match status" value="2"/>
</dbReference>
<comment type="catalytic activity">
    <reaction evidence="3">
        <text>a ribonucleoside 5'-triphosphate + H2O = a ribonucleoside 5'-phosphate + diphosphate + H(+)</text>
        <dbReference type="Rhea" id="RHEA:23996"/>
        <dbReference type="ChEBI" id="CHEBI:15377"/>
        <dbReference type="ChEBI" id="CHEBI:15378"/>
        <dbReference type="ChEBI" id="CHEBI:33019"/>
        <dbReference type="ChEBI" id="CHEBI:58043"/>
        <dbReference type="ChEBI" id="CHEBI:61557"/>
        <dbReference type="EC" id="3.6.1.9"/>
    </reaction>
</comment>
<comment type="function">
    <text evidence="3">Nucleoside triphosphate pyrophosphatase. May have a dual role in cell division arrest and in preventing the incorporation of modified nucleotides into cellular nucleic acids.</text>
</comment>
<comment type="similarity">
    <text evidence="3">Belongs to the Maf family.</text>
</comment>
<dbReference type="Proteomes" id="UP000177092">
    <property type="component" value="Unassembled WGS sequence"/>
</dbReference>
<dbReference type="SUPFAM" id="SSF52972">
    <property type="entry name" value="ITPase-like"/>
    <property type="match status" value="2"/>
</dbReference>
<protein>
    <recommendedName>
        <fullName evidence="3">Nucleoside triphosphate pyrophosphatase</fullName>
        <ecNumber evidence="3">3.6.1.9</ecNumber>
    </recommendedName>
    <alternativeName>
        <fullName evidence="3">Nucleotide pyrophosphatase</fullName>
        <shortName evidence="3">Nucleotide PPase</shortName>
    </alternativeName>
</protein>
<comment type="caution">
    <text evidence="3">Lacks conserved residue(s) required for the propagation of feature annotation.</text>
</comment>
<dbReference type="AlphaFoldDB" id="A0A1F6A6X2"/>
<dbReference type="PANTHER" id="PTHR43213">
    <property type="entry name" value="BIFUNCTIONAL DTTP/UTP PYROPHOSPHATASE/METHYLTRANSFERASE PROTEIN-RELATED"/>
    <property type="match status" value="1"/>
</dbReference>
<dbReference type="GO" id="GO:0047429">
    <property type="term" value="F:nucleoside triphosphate diphosphatase activity"/>
    <property type="evidence" value="ECO:0007669"/>
    <property type="project" value="UniProtKB-EC"/>
</dbReference>
<organism evidence="4 5">
    <name type="scientific">Candidatus Gottesmanbacteria bacterium RIFCSPHIGHO2_02_FULL_40_13</name>
    <dbReference type="NCBI Taxonomy" id="1798384"/>
    <lineage>
        <taxon>Bacteria</taxon>
        <taxon>Candidatus Gottesmaniibacteriota</taxon>
    </lineage>
</organism>
<dbReference type="PANTHER" id="PTHR43213:SF5">
    <property type="entry name" value="BIFUNCTIONAL DTTP_UTP PYROPHOSPHATASE_METHYLTRANSFERASE PROTEIN-RELATED"/>
    <property type="match status" value="1"/>
</dbReference>
<gene>
    <name evidence="4" type="ORF">A3D03_01710</name>
</gene>
<name>A0A1F6A6X2_9BACT</name>
<dbReference type="InterPro" id="IPR003697">
    <property type="entry name" value="Maf-like"/>
</dbReference>
<evidence type="ECO:0000313" key="4">
    <source>
        <dbReference type="EMBL" id="OGG20435.1"/>
    </source>
</evidence>
<dbReference type="InterPro" id="IPR029001">
    <property type="entry name" value="ITPase-like_fam"/>
</dbReference>
<sequence length="267" mass="29807">MIMKLILASASLGRKYLLDKLKLDYETVHTNLDEEKIIADTPVNTILLRARLKGESAAVLLAVSNKLPKSLKSPATYNLKPITYLILSADTEVILENNLFGKPASEKEAVQMLQLLSGKTHEVVSGYFLLKIDISTGRSSMQFSKIAYGKFEPTFTRENNNEILKRVQDDNAASQCRYIASKKIASASAGKKTSWQGFDVSLVTFRKLTDNDIKRYLKYTDYTRFTGGYALVASPQDFVTKVEGSISNVIGLPMEKVIPILDKYFTL</sequence>
<evidence type="ECO:0000256" key="3">
    <source>
        <dbReference type="HAMAP-Rule" id="MF_00528"/>
    </source>
</evidence>
<comment type="catalytic activity">
    <reaction evidence="3">
        <text>a 2'-deoxyribonucleoside 5'-triphosphate + H2O = a 2'-deoxyribonucleoside 5'-phosphate + diphosphate + H(+)</text>
        <dbReference type="Rhea" id="RHEA:44644"/>
        <dbReference type="ChEBI" id="CHEBI:15377"/>
        <dbReference type="ChEBI" id="CHEBI:15378"/>
        <dbReference type="ChEBI" id="CHEBI:33019"/>
        <dbReference type="ChEBI" id="CHEBI:61560"/>
        <dbReference type="ChEBI" id="CHEBI:65317"/>
        <dbReference type="EC" id="3.6.1.9"/>
    </reaction>
</comment>
<keyword evidence="2 3" id="KW-0378">Hydrolase</keyword>
<comment type="caution">
    <text evidence="4">The sequence shown here is derived from an EMBL/GenBank/DDBJ whole genome shotgun (WGS) entry which is preliminary data.</text>
</comment>
<dbReference type="STRING" id="1798384.A3D03_01710"/>
<evidence type="ECO:0000313" key="5">
    <source>
        <dbReference type="Proteomes" id="UP000177092"/>
    </source>
</evidence>
<keyword evidence="3" id="KW-0546">Nucleotide metabolism</keyword>
<dbReference type="Gene3D" id="3.90.950.10">
    <property type="match status" value="1"/>
</dbReference>
<dbReference type="EMBL" id="MFJN01000047">
    <property type="protein sequence ID" value="OGG20435.1"/>
    <property type="molecule type" value="Genomic_DNA"/>
</dbReference>
<proteinExistence type="inferred from homology"/>
<evidence type="ECO:0000256" key="1">
    <source>
        <dbReference type="ARBA" id="ARBA00001968"/>
    </source>
</evidence>